<evidence type="ECO:0000256" key="4">
    <source>
        <dbReference type="ARBA" id="ARBA00023128"/>
    </source>
</evidence>
<evidence type="ECO:0000313" key="8">
    <source>
        <dbReference type="Proteomes" id="UP000013776"/>
    </source>
</evidence>
<dbReference type="Gene3D" id="3.40.30.10">
    <property type="entry name" value="Glutaredoxin"/>
    <property type="match status" value="1"/>
</dbReference>
<reference evidence="7 8" key="1">
    <citation type="journal article" date="2013" name="MBio">
        <title>Genome sequencing of the plant pathogen Taphrina deformans, the causal agent of peach leaf curl.</title>
        <authorList>
            <person name="Cisse O.H."/>
            <person name="Almeida J.M.G.C.F."/>
            <person name="Fonseca A."/>
            <person name="Kumar A.A."/>
            <person name="Salojaervi J."/>
            <person name="Overmyer K."/>
            <person name="Hauser P.M."/>
            <person name="Pagni M."/>
        </authorList>
    </citation>
    <scope>NUCLEOTIDE SEQUENCE [LARGE SCALE GENOMIC DNA]</scope>
    <source>
        <strain evidence="8">PYCC 5710 / ATCC 11124 / CBS 356.35 / IMI 108563 / JCM 9778 / NBRC 8474</strain>
    </source>
</reference>
<keyword evidence="8" id="KW-1185">Reference proteome</keyword>
<keyword evidence="4" id="KW-0496">Mitochondrion</keyword>
<comment type="subcellular location">
    <subcellularLocation>
        <location evidence="1">Mitochondrion</location>
    </subcellularLocation>
</comment>
<dbReference type="VEuPathDB" id="FungiDB:TAPDE_003416"/>
<dbReference type="InterPro" id="IPR042776">
    <property type="entry name" value="Ribosomal_mL53_fung"/>
</dbReference>
<keyword evidence="5" id="KW-0687">Ribonucleoprotein</keyword>
<dbReference type="OrthoDB" id="4136894at2759"/>
<keyword evidence="3" id="KW-0689">Ribosomal protein</keyword>
<gene>
    <name evidence="7" type="ORF">TAPDE_003416</name>
</gene>
<dbReference type="GO" id="GO:0003735">
    <property type="term" value="F:structural constituent of ribosome"/>
    <property type="evidence" value="ECO:0007669"/>
    <property type="project" value="TreeGrafter"/>
</dbReference>
<comment type="caution">
    <text evidence="7">The sequence shown here is derived from an EMBL/GenBank/DDBJ whole genome shotgun (WGS) entry which is preliminary data.</text>
</comment>
<evidence type="ECO:0000256" key="5">
    <source>
        <dbReference type="ARBA" id="ARBA00023274"/>
    </source>
</evidence>
<dbReference type="Proteomes" id="UP000013776">
    <property type="component" value="Unassembled WGS sequence"/>
</dbReference>
<dbReference type="AlphaFoldDB" id="R4XIP6"/>
<dbReference type="PANTHER" id="PTHR28236:SF1">
    <property type="entry name" value="LARGE RIBOSOMAL SUBUNIT PROTEIN ML53"/>
    <property type="match status" value="1"/>
</dbReference>
<name>R4XIP6_TAPDE</name>
<dbReference type="InterPro" id="IPR019716">
    <property type="entry name" value="Ribosomal_mL53"/>
</dbReference>
<dbReference type="Pfam" id="PF10780">
    <property type="entry name" value="MRP_L53"/>
    <property type="match status" value="1"/>
</dbReference>
<protein>
    <recommendedName>
        <fullName evidence="6">Large ribosomal subunit protein mL53</fullName>
    </recommendedName>
</protein>
<dbReference type="EMBL" id="CAHR02000131">
    <property type="protein sequence ID" value="CCG83243.1"/>
    <property type="molecule type" value="Genomic_DNA"/>
</dbReference>
<comment type="similarity">
    <text evidence="2">Belongs to the mitochondrion-specific ribosomal protein mL53 family.</text>
</comment>
<dbReference type="STRING" id="1097556.R4XIP6"/>
<dbReference type="PANTHER" id="PTHR28236">
    <property type="entry name" value="54S RIBOSOMAL PROTEIN L44, MITOCHONDRIAL"/>
    <property type="match status" value="1"/>
</dbReference>
<proteinExistence type="inferred from homology"/>
<evidence type="ECO:0000256" key="1">
    <source>
        <dbReference type="ARBA" id="ARBA00004173"/>
    </source>
</evidence>
<sequence>MLITKYLAAVDAQIVPFSRKTSKSTKLFLSLLMKESAKQANNTKITTKLHDLRTPTSTLKVTYKDGKVVEVDAGQLRISDLVNQINAHSKSLALKDQVS</sequence>
<organism evidence="7 8">
    <name type="scientific">Taphrina deformans (strain PYCC 5710 / ATCC 11124 / CBS 356.35 / IMI 108563 / JCM 9778 / NBRC 8474)</name>
    <name type="common">Peach leaf curl fungus</name>
    <name type="synonym">Lalaria deformans</name>
    <dbReference type="NCBI Taxonomy" id="1097556"/>
    <lineage>
        <taxon>Eukaryota</taxon>
        <taxon>Fungi</taxon>
        <taxon>Dikarya</taxon>
        <taxon>Ascomycota</taxon>
        <taxon>Taphrinomycotina</taxon>
        <taxon>Taphrinomycetes</taxon>
        <taxon>Taphrinales</taxon>
        <taxon>Taphrinaceae</taxon>
        <taxon>Taphrina</taxon>
    </lineage>
</organism>
<evidence type="ECO:0000313" key="7">
    <source>
        <dbReference type="EMBL" id="CCG83243.1"/>
    </source>
</evidence>
<accession>R4XIP6</accession>
<evidence type="ECO:0000256" key="6">
    <source>
        <dbReference type="ARBA" id="ARBA00035180"/>
    </source>
</evidence>
<dbReference type="GO" id="GO:0005762">
    <property type="term" value="C:mitochondrial large ribosomal subunit"/>
    <property type="evidence" value="ECO:0007669"/>
    <property type="project" value="TreeGrafter"/>
</dbReference>
<evidence type="ECO:0000256" key="2">
    <source>
        <dbReference type="ARBA" id="ARBA00005557"/>
    </source>
</evidence>
<evidence type="ECO:0000256" key="3">
    <source>
        <dbReference type="ARBA" id="ARBA00022980"/>
    </source>
</evidence>